<dbReference type="AlphaFoldDB" id="A0A0R3JVW4"/>
<name>A0A0R3JVW4_CALMK</name>
<gene>
    <name evidence="1" type="ORF">ABG79_00484</name>
</gene>
<comment type="caution">
    <text evidence="1">The sequence shown here is derived from an EMBL/GenBank/DDBJ whole genome shotgun (WGS) entry which is preliminary data.</text>
</comment>
<reference evidence="1 2" key="1">
    <citation type="submission" date="2015-09" db="EMBL/GenBank/DDBJ databases">
        <title>Draft genome sequence of a Caloramator mitchellensis, a moderate thermophile from the Great Artesian Basin of Australia.</title>
        <authorList>
            <person name="Patel B.K."/>
        </authorList>
    </citation>
    <scope>NUCLEOTIDE SEQUENCE [LARGE SCALE GENOMIC DNA]</scope>
    <source>
        <strain evidence="1 2">VF08</strain>
    </source>
</reference>
<protein>
    <recommendedName>
        <fullName evidence="3">DUF4380 domain-containing protein</fullName>
    </recommendedName>
</protein>
<dbReference type="OrthoDB" id="5914937at2"/>
<accession>A0A0R3JVW4</accession>
<dbReference type="STRING" id="908809.ABG79_00484"/>
<dbReference type="RefSeq" id="WP_057976752.1">
    <property type="nucleotide sequence ID" value="NZ_LKHP01000002.1"/>
</dbReference>
<dbReference type="Proteomes" id="UP000052015">
    <property type="component" value="Unassembled WGS sequence"/>
</dbReference>
<evidence type="ECO:0000313" key="2">
    <source>
        <dbReference type="Proteomes" id="UP000052015"/>
    </source>
</evidence>
<dbReference type="EMBL" id="LKHP01000002">
    <property type="protein sequence ID" value="KRQ87683.1"/>
    <property type="molecule type" value="Genomic_DNA"/>
</dbReference>
<proteinExistence type="predicted"/>
<dbReference type="PATRIC" id="fig|908809.3.peg.489"/>
<evidence type="ECO:0008006" key="3">
    <source>
        <dbReference type="Google" id="ProtNLM"/>
    </source>
</evidence>
<keyword evidence="2" id="KW-1185">Reference proteome</keyword>
<organism evidence="1 2">
    <name type="scientific">Caloramator mitchellensis</name>
    <dbReference type="NCBI Taxonomy" id="908809"/>
    <lineage>
        <taxon>Bacteria</taxon>
        <taxon>Bacillati</taxon>
        <taxon>Bacillota</taxon>
        <taxon>Clostridia</taxon>
        <taxon>Eubacteriales</taxon>
        <taxon>Clostridiaceae</taxon>
        <taxon>Caloramator</taxon>
    </lineage>
</organism>
<sequence>MKNINISEVNYKNFGRCVKISNGVVDLLVTIDVGPRIIRFGFEGRENMLCENTDYKVKSGDDYWYIYGGHRLWHAPEANPRTYYPDNSPVSYEIIENGIKVTGNVEKWRQVIKEIEIVLNPEDNKVRVLHRITNKNAWDIKLSVWALTVMDKGGVEIIPVNTQQTDLLPNMNLAIWPYTRLNDKRVNWGEKYIVIKQDENESQPFKIGISNNEGWAAYVNKGVTFIKRYKHIEGANYPDYGVSYETYTNYFMLEMETLSPLTEIKPDECIEHIEEWELIDNDYMMRNLI</sequence>
<evidence type="ECO:0000313" key="1">
    <source>
        <dbReference type="EMBL" id="KRQ87683.1"/>
    </source>
</evidence>